<reference evidence="9" key="1">
    <citation type="submission" date="2006-06" db="EMBL/GenBank/DDBJ databases">
        <title>Complete sequence of chromosome of Chelativorans sp. BNC1.</title>
        <authorList>
            <consortium name="US DOE Joint Genome Institute"/>
            <person name="Copeland A."/>
            <person name="Lucas S."/>
            <person name="Lapidus A."/>
            <person name="Barry K."/>
            <person name="Detter J.C."/>
            <person name="Glavina del Rio T."/>
            <person name="Hammon N."/>
            <person name="Israni S."/>
            <person name="Dalin E."/>
            <person name="Tice H."/>
            <person name="Pitluck S."/>
            <person name="Chertkov O."/>
            <person name="Brettin T."/>
            <person name="Bruce D."/>
            <person name="Han C."/>
            <person name="Tapia R."/>
            <person name="Gilna P."/>
            <person name="Schmutz J."/>
            <person name="Larimer F."/>
            <person name="Land M."/>
            <person name="Hauser L."/>
            <person name="Kyrpides N."/>
            <person name="Mikhailova N."/>
            <person name="Richardson P."/>
        </authorList>
    </citation>
    <scope>NUCLEOTIDE SEQUENCE</scope>
    <source>
        <strain evidence="9">BNC1</strain>
    </source>
</reference>
<protein>
    <submittedName>
        <fullName evidence="9">Binding-protein-dependent transport systems inner membrane component</fullName>
    </submittedName>
</protein>
<dbReference type="PROSITE" id="PS50928">
    <property type="entry name" value="ABC_TM1"/>
    <property type="match status" value="1"/>
</dbReference>
<evidence type="ECO:0000313" key="9">
    <source>
        <dbReference type="EMBL" id="ABG63227.1"/>
    </source>
</evidence>
<dbReference type="GO" id="GO:0005886">
    <property type="term" value="C:plasma membrane"/>
    <property type="evidence" value="ECO:0007669"/>
    <property type="project" value="UniProtKB-SubCell"/>
</dbReference>
<comment type="subcellular location">
    <subcellularLocation>
        <location evidence="1 7">Cell membrane</location>
        <topology evidence="1 7">Multi-pass membrane protein</topology>
    </subcellularLocation>
</comment>
<dbReference type="GO" id="GO:0055085">
    <property type="term" value="P:transmembrane transport"/>
    <property type="evidence" value="ECO:0007669"/>
    <property type="project" value="InterPro"/>
</dbReference>
<feature type="transmembrane region" description="Helical" evidence="7">
    <location>
        <begin position="9"/>
        <end position="30"/>
    </location>
</feature>
<comment type="similarity">
    <text evidence="7">Belongs to the binding-protein-dependent transport system permease family.</text>
</comment>
<feature type="transmembrane region" description="Helical" evidence="7">
    <location>
        <begin position="290"/>
        <end position="318"/>
    </location>
</feature>
<dbReference type="SUPFAM" id="SSF161098">
    <property type="entry name" value="MetI-like"/>
    <property type="match status" value="1"/>
</dbReference>
<keyword evidence="5 7" id="KW-1133">Transmembrane helix</keyword>
<dbReference type="InterPro" id="IPR000515">
    <property type="entry name" value="MetI-like"/>
</dbReference>
<dbReference type="PANTHER" id="PTHR43163:SF6">
    <property type="entry name" value="DIPEPTIDE TRANSPORT SYSTEM PERMEASE PROTEIN DPPB-RELATED"/>
    <property type="match status" value="1"/>
</dbReference>
<keyword evidence="4 7" id="KW-0812">Transmembrane</keyword>
<dbReference type="STRING" id="266779.Meso_1834"/>
<dbReference type="HOGENOM" id="CLU_036879_1_2_5"/>
<sequence length="326" mass="35600" precursor="true">MLAYLVRRLLVMIPMMLIASFLMFVVISFSGDPLAGLKTMQPPPPPEVLHAMAVKLRLDQPLLDRYWMWLSGLFVGDFGPSIHNIDIGAELVKRLGVSLRLLALGIVLAFLMAVAASVIGAVLQFSWADHIISFVAVAMISMPVFWLALQLKRLAISINQELGFRLLYTSGDGAGMTASTPWDRVLLLIGVLALPTIALSMQACGKWSRYGRVALIDALNSEYVKLARAKGLSETRVVLAHGLRTSLAPMLTVVAAGGAVILGESVVTETVFQWRGMGDLLVTGIQNNDVYVVLGWLLVAGLIIMVFNLIADILYAVLDPRIRYER</sequence>
<dbReference type="OrthoDB" id="9807402at2"/>
<organism evidence="9">
    <name type="scientific">Chelativorans sp. (strain BNC1)</name>
    <dbReference type="NCBI Taxonomy" id="266779"/>
    <lineage>
        <taxon>Bacteria</taxon>
        <taxon>Pseudomonadati</taxon>
        <taxon>Pseudomonadota</taxon>
        <taxon>Alphaproteobacteria</taxon>
        <taxon>Hyphomicrobiales</taxon>
        <taxon>Phyllobacteriaceae</taxon>
        <taxon>Chelativorans</taxon>
    </lineage>
</organism>
<dbReference type="EMBL" id="CP000390">
    <property type="protein sequence ID" value="ABG63227.1"/>
    <property type="molecule type" value="Genomic_DNA"/>
</dbReference>
<dbReference type="CDD" id="cd06261">
    <property type="entry name" value="TM_PBP2"/>
    <property type="match status" value="1"/>
</dbReference>
<dbReference type="PANTHER" id="PTHR43163">
    <property type="entry name" value="DIPEPTIDE TRANSPORT SYSTEM PERMEASE PROTEIN DPPB-RELATED"/>
    <property type="match status" value="1"/>
</dbReference>
<evidence type="ECO:0000256" key="1">
    <source>
        <dbReference type="ARBA" id="ARBA00004651"/>
    </source>
</evidence>
<feature type="domain" description="ABC transmembrane type-1" evidence="8">
    <location>
        <begin position="95"/>
        <end position="315"/>
    </location>
</feature>
<dbReference type="Gene3D" id="1.10.3720.10">
    <property type="entry name" value="MetI-like"/>
    <property type="match status" value="1"/>
</dbReference>
<dbReference type="Pfam" id="PF19300">
    <property type="entry name" value="BPD_transp_1_N"/>
    <property type="match status" value="1"/>
</dbReference>
<gene>
    <name evidence="9" type="ordered locus">Meso_1834</name>
</gene>
<evidence type="ECO:0000256" key="5">
    <source>
        <dbReference type="ARBA" id="ARBA00022989"/>
    </source>
</evidence>
<proteinExistence type="inferred from homology"/>
<dbReference type="AlphaFoldDB" id="Q11H98"/>
<keyword evidence="3" id="KW-1003">Cell membrane</keyword>
<dbReference type="Pfam" id="PF00528">
    <property type="entry name" value="BPD_transp_1"/>
    <property type="match status" value="1"/>
</dbReference>
<evidence type="ECO:0000256" key="2">
    <source>
        <dbReference type="ARBA" id="ARBA00022448"/>
    </source>
</evidence>
<accession>Q11H98</accession>
<dbReference type="KEGG" id="mes:Meso_1834"/>
<feature type="transmembrane region" description="Helical" evidence="7">
    <location>
        <begin position="131"/>
        <end position="149"/>
    </location>
</feature>
<evidence type="ECO:0000256" key="6">
    <source>
        <dbReference type="ARBA" id="ARBA00023136"/>
    </source>
</evidence>
<evidence type="ECO:0000256" key="3">
    <source>
        <dbReference type="ARBA" id="ARBA00022475"/>
    </source>
</evidence>
<evidence type="ECO:0000259" key="8">
    <source>
        <dbReference type="PROSITE" id="PS50928"/>
    </source>
</evidence>
<evidence type="ECO:0000256" key="4">
    <source>
        <dbReference type="ARBA" id="ARBA00022692"/>
    </source>
</evidence>
<dbReference type="InterPro" id="IPR035906">
    <property type="entry name" value="MetI-like_sf"/>
</dbReference>
<name>Q11H98_CHESB</name>
<feature type="transmembrane region" description="Helical" evidence="7">
    <location>
        <begin position="101"/>
        <end position="125"/>
    </location>
</feature>
<dbReference type="InterPro" id="IPR045621">
    <property type="entry name" value="BPD_transp_1_N"/>
</dbReference>
<keyword evidence="2 7" id="KW-0813">Transport</keyword>
<keyword evidence="6 7" id="KW-0472">Membrane</keyword>
<feature type="transmembrane region" description="Helical" evidence="7">
    <location>
        <begin position="66"/>
        <end position="89"/>
    </location>
</feature>
<evidence type="ECO:0000256" key="7">
    <source>
        <dbReference type="RuleBase" id="RU363032"/>
    </source>
</evidence>
<dbReference type="eggNOG" id="COG0601">
    <property type="taxonomic scope" value="Bacteria"/>
</dbReference>